<reference evidence="1" key="1">
    <citation type="journal article" date="2023" name="Front. Mar. Sci.">
        <title>A new Merluccius polli reference genome to investigate the effects of global change in West African waters.</title>
        <authorList>
            <person name="Mateo J.L."/>
            <person name="Blanco-Fernandez C."/>
            <person name="Garcia-Vazquez E."/>
            <person name="Machado-Schiaffino G."/>
        </authorList>
    </citation>
    <scope>NUCLEOTIDE SEQUENCE</scope>
    <source>
        <strain evidence="1">C29</strain>
        <tissue evidence="1">Fin</tissue>
    </source>
</reference>
<protein>
    <submittedName>
        <fullName evidence="1">Uncharacterized protein</fullName>
    </submittedName>
</protein>
<sequence length="151" mass="17284">MAAMAATGRFCDGSMSENVRGPKLYTCTKFHAFMKKTTSDLESFQNHILMYAAKRYSYSPPVYRTYRRYFNKKKSKCWSVYTTKEKKQHSYIQDLQKAILGRRIASGRGLPRKQTLRSDDPRRLGLLAAVTPLPTAELVHSQVARGDTPLQ</sequence>
<organism evidence="1 2">
    <name type="scientific">Merluccius polli</name>
    <name type="common">Benguela hake</name>
    <name type="synonym">Merluccius cadenati</name>
    <dbReference type="NCBI Taxonomy" id="89951"/>
    <lineage>
        <taxon>Eukaryota</taxon>
        <taxon>Metazoa</taxon>
        <taxon>Chordata</taxon>
        <taxon>Craniata</taxon>
        <taxon>Vertebrata</taxon>
        <taxon>Euteleostomi</taxon>
        <taxon>Actinopterygii</taxon>
        <taxon>Neopterygii</taxon>
        <taxon>Teleostei</taxon>
        <taxon>Neoteleostei</taxon>
        <taxon>Acanthomorphata</taxon>
        <taxon>Zeiogadaria</taxon>
        <taxon>Gadariae</taxon>
        <taxon>Gadiformes</taxon>
        <taxon>Gadoidei</taxon>
        <taxon>Merlucciidae</taxon>
        <taxon>Merluccius</taxon>
    </lineage>
</organism>
<dbReference type="EMBL" id="JAOPHQ010003127">
    <property type="protein sequence ID" value="KAK0144637.1"/>
    <property type="molecule type" value="Genomic_DNA"/>
</dbReference>
<proteinExistence type="predicted"/>
<evidence type="ECO:0000313" key="1">
    <source>
        <dbReference type="EMBL" id="KAK0144637.1"/>
    </source>
</evidence>
<keyword evidence="2" id="KW-1185">Reference proteome</keyword>
<gene>
    <name evidence="1" type="ORF">N1851_016979</name>
</gene>
<comment type="caution">
    <text evidence="1">The sequence shown here is derived from an EMBL/GenBank/DDBJ whole genome shotgun (WGS) entry which is preliminary data.</text>
</comment>
<name>A0AA47P2M8_MERPO</name>
<accession>A0AA47P2M8</accession>
<dbReference type="Proteomes" id="UP001174136">
    <property type="component" value="Unassembled WGS sequence"/>
</dbReference>
<evidence type="ECO:0000313" key="2">
    <source>
        <dbReference type="Proteomes" id="UP001174136"/>
    </source>
</evidence>
<dbReference type="AlphaFoldDB" id="A0AA47P2M8"/>